<feature type="chain" id="PRO_5024298724" evidence="1">
    <location>
        <begin position="20"/>
        <end position="267"/>
    </location>
</feature>
<evidence type="ECO:0000256" key="1">
    <source>
        <dbReference type="SAM" id="SignalP"/>
    </source>
</evidence>
<reference evidence="2" key="1">
    <citation type="journal article" date="2020" name="Int. J. Syst. Evol. Microbiol.">
        <title>Aquipluma nitroreducens gen. nov. sp. nov., a novel facultatively anaerobic bacterium isolated from a freshwater lake.</title>
        <authorList>
            <person name="Watanabe M."/>
            <person name="Kojima H."/>
            <person name="Fukui M."/>
        </authorList>
    </citation>
    <scope>NUCLEOTIDE SEQUENCE</scope>
    <source>
        <strain evidence="2">MeG22</strain>
    </source>
</reference>
<feature type="signal peptide" evidence="1">
    <location>
        <begin position="1"/>
        <end position="19"/>
    </location>
</feature>
<keyword evidence="1" id="KW-0732">Signal</keyword>
<dbReference type="EMBL" id="AP018694">
    <property type="protein sequence ID" value="BBE18191.1"/>
    <property type="molecule type" value="Genomic_DNA"/>
</dbReference>
<dbReference type="AlphaFoldDB" id="A0A5K7S9D7"/>
<evidence type="ECO:0000313" key="3">
    <source>
        <dbReference type="Proteomes" id="UP001193389"/>
    </source>
</evidence>
<name>A0A5K7S9D7_9BACT</name>
<evidence type="ECO:0000313" key="2">
    <source>
        <dbReference type="EMBL" id="BBE18191.1"/>
    </source>
</evidence>
<gene>
    <name evidence="2" type="ORF">AQPE_2351</name>
</gene>
<accession>A0A5K7S9D7</accession>
<proteinExistence type="predicted"/>
<organism evidence="2 3">
    <name type="scientific">Aquipluma nitroreducens</name>
    <dbReference type="NCBI Taxonomy" id="2010828"/>
    <lineage>
        <taxon>Bacteria</taxon>
        <taxon>Pseudomonadati</taxon>
        <taxon>Bacteroidota</taxon>
        <taxon>Bacteroidia</taxon>
        <taxon>Marinilabiliales</taxon>
        <taxon>Prolixibacteraceae</taxon>
        <taxon>Aquipluma</taxon>
    </lineage>
</organism>
<dbReference type="RefSeq" id="WP_318351117.1">
    <property type="nucleotide sequence ID" value="NZ_AP018694.1"/>
</dbReference>
<keyword evidence="3" id="KW-1185">Reference proteome</keyword>
<dbReference type="KEGG" id="anf:AQPE_2351"/>
<sequence>MKHLFFILLASFASFLAFAQENDSIIVVQSPKGRLSGLIDVQDLTNEGYNYWDEKFEGHWSGIEFGFNGLANAGYSMYPASEDHFLDNDLFRSNVLNLNILQYSRGFQQTRNNIGLVTGLGLSFQSYHLDNNTTISIDETKKIHPSIIYYDSSQKSKLSIAYLEVPLLVEFQIPIRNNANRLYFATGVTGAKKFESHTKLKYRKDGKREKLKSPGDYSINDYKVAATFRMGYRWANLFASYDIVPLFERRRGPVIYPFSFGFKLISF</sequence>
<protein>
    <submittedName>
        <fullName evidence="2">Uncharacterized protein</fullName>
    </submittedName>
</protein>
<dbReference type="Proteomes" id="UP001193389">
    <property type="component" value="Chromosome"/>
</dbReference>